<dbReference type="PANTHER" id="PTHR46093">
    <property type="entry name" value="ACYL-COA-BINDING DOMAIN-CONTAINING PROTEIN 5"/>
    <property type="match status" value="1"/>
</dbReference>
<protein>
    <submittedName>
        <fullName evidence="3">Ig domain-containing protein</fullName>
    </submittedName>
</protein>
<dbReference type="SMART" id="SM00612">
    <property type="entry name" value="Kelch"/>
    <property type="match status" value="1"/>
</dbReference>
<evidence type="ECO:0000313" key="3">
    <source>
        <dbReference type="EMBL" id="QSQ26759.1"/>
    </source>
</evidence>
<dbReference type="InterPro" id="IPR015919">
    <property type="entry name" value="Cadherin-like_sf"/>
</dbReference>
<dbReference type="Proteomes" id="UP000662747">
    <property type="component" value="Chromosome"/>
</dbReference>
<evidence type="ECO:0000313" key="4">
    <source>
        <dbReference type="Proteomes" id="UP000662747"/>
    </source>
</evidence>
<evidence type="ECO:0000256" key="2">
    <source>
        <dbReference type="ARBA" id="ARBA00022737"/>
    </source>
</evidence>
<accession>A0ABX7P8J4</accession>
<dbReference type="InterPro" id="IPR015915">
    <property type="entry name" value="Kelch-typ_b-propeller"/>
</dbReference>
<evidence type="ECO:0000256" key="1">
    <source>
        <dbReference type="ARBA" id="ARBA00022441"/>
    </source>
</evidence>
<dbReference type="PANTHER" id="PTHR46093:SF18">
    <property type="entry name" value="FIBRONECTIN TYPE-III DOMAIN-CONTAINING PROTEIN"/>
    <property type="match status" value="1"/>
</dbReference>
<dbReference type="Gene3D" id="2.120.10.80">
    <property type="entry name" value="Kelch-type beta propeller"/>
    <property type="match status" value="2"/>
</dbReference>
<dbReference type="EMBL" id="CP071090">
    <property type="protein sequence ID" value="QSQ26759.1"/>
    <property type="molecule type" value="Genomic_DNA"/>
</dbReference>
<organism evidence="3 4">
    <name type="scientific">Pyxidicoccus parkwayensis</name>
    <dbReference type="NCBI Taxonomy" id="2813578"/>
    <lineage>
        <taxon>Bacteria</taxon>
        <taxon>Pseudomonadati</taxon>
        <taxon>Myxococcota</taxon>
        <taxon>Myxococcia</taxon>
        <taxon>Myxococcales</taxon>
        <taxon>Cystobacterineae</taxon>
        <taxon>Myxococcaceae</taxon>
        <taxon>Pyxidicoccus</taxon>
    </lineage>
</organism>
<sequence>MNRIYLGCVLLLALTACQDGPNEPAPGTSEATHALTAAQSPLIITTNELPPGETGASYLVTLTARGGRGPLSWRRLSGPLPEGLTFSAQGTLSGTPVAEGRYVLLAEVTDGSQTARKALGLDIRSGLVLVTSALPEATEGITWLTAPATPVRLTASGGTSPLTFSATPLPAGLSLDAATGTFSGAPAPGSAGRTPVTVRVSDAAGRALARVLPLDTVVPRPIPRGGTASLPPRGSPLTDTLTVFTIDDQGRRLPGVGVRVRKNGQEYDPPRQALSDASGKVVFTGLGLDGATDTVDITANGWNLQNLTMAKVNAALVTLQPGDYPLPLPRTGFVSAVDPDSGRILVTGGYNALGTWGCIDNVAELEDANTNHWREPVLHGMPGIMPAPVYAAGAFARGTFVVFGGISCRDGRHLTETWEYTPATQTWSRWDLEGPQARMSPAMSSDGSGERVLLFGGLSPGGLGPLDDLWAYSPTTRTWEQRFPAGPRPQARHLAGATFDSLRGELVICGGAGRSSVALADCHAYSAQSNTWRALPSLPAARRNFGLAFHPASGELYAFGGEVAGQDRNDLLVLRDGAWVTLVPDGAPGSPPRLHGHALLADARTGQLLLAAGARQVDNSISREVWTFSPSTGQWTWRNGGAPPSGPVVRLSGRLSGGGVGSRVRALVSVTGRSGYRGTATVNLVAGAGTYEIADVPPGEALAISAFVSDRQTFPPAPLTYLDLGVVGPFTANTTLDFDFPPGPLPLVTTTVTFAIPEYWTEANGLSGGATRQHPGFPGAGNGVASEFDHENHSIQFQTFMLSPGATQLFSAGVWGTTPTSCESATFSLEGAPTQPLAVPAAASGLAPGVAECLGGEPPIVTQESWSLTPPEGARLLWVGVGAAEAPDDWVYLAPASHVPTAFQLPEPSTLAPSRPRPQGQRVSWYVEMAIFNTRAFDYDDFSFQWTSPDVWSSVQPFVYVRAQ</sequence>
<dbReference type="InterPro" id="IPR006652">
    <property type="entry name" value="Kelch_1"/>
</dbReference>
<dbReference type="SUPFAM" id="SSF117281">
    <property type="entry name" value="Kelch motif"/>
    <property type="match status" value="1"/>
</dbReference>
<reference evidence="3 4" key="1">
    <citation type="submission" date="2021-02" db="EMBL/GenBank/DDBJ databases">
        <title>De Novo genome assembly of isolated myxobacteria.</title>
        <authorList>
            <person name="Stevens D.C."/>
        </authorList>
    </citation>
    <scope>NUCLEOTIDE SEQUENCE [LARGE SCALE GENOMIC DNA]</scope>
    <source>
        <strain evidence="4">SCPEA02</strain>
    </source>
</reference>
<gene>
    <name evidence="3" type="ORF">JY651_18325</name>
</gene>
<keyword evidence="1" id="KW-0880">Kelch repeat</keyword>
<keyword evidence="4" id="KW-1185">Reference proteome</keyword>
<dbReference type="Pfam" id="PF24681">
    <property type="entry name" value="Kelch_KLHDC2_KLHL20_DRC7"/>
    <property type="match status" value="1"/>
</dbReference>
<dbReference type="Pfam" id="PF05345">
    <property type="entry name" value="He_PIG"/>
    <property type="match status" value="2"/>
</dbReference>
<dbReference type="SUPFAM" id="SSF49313">
    <property type="entry name" value="Cadherin-like"/>
    <property type="match status" value="2"/>
</dbReference>
<dbReference type="RefSeq" id="WP_206728301.1">
    <property type="nucleotide sequence ID" value="NZ_CP071090.1"/>
</dbReference>
<name>A0ABX7P8J4_9BACT</name>
<dbReference type="InterPro" id="IPR013783">
    <property type="entry name" value="Ig-like_fold"/>
</dbReference>
<dbReference type="Gene3D" id="2.60.40.10">
    <property type="entry name" value="Immunoglobulins"/>
    <property type="match status" value="2"/>
</dbReference>
<keyword evidence="2" id="KW-0677">Repeat</keyword>
<proteinExistence type="predicted"/>
<dbReference type="PROSITE" id="PS51257">
    <property type="entry name" value="PROKAR_LIPOPROTEIN"/>
    <property type="match status" value="1"/>
</dbReference>